<dbReference type="AlphaFoldDB" id="B7APP3"/>
<dbReference type="Proteomes" id="UP000003136">
    <property type="component" value="Unassembled WGS sequence"/>
</dbReference>
<evidence type="ECO:0000313" key="2">
    <source>
        <dbReference type="EMBL" id="EEC58517.1"/>
    </source>
</evidence>
<gene>
    <name evidence="2" type="ORF">BACPEC_00649</name>
</gene>
<protein>
    <recommendedName>
        <fullName evidence="1">BAAT/Acyl-CoA thioester hydrolase C-terminal domain-containing protein</fullName>
    </recommendedName>
</protein>
<proteinExistence type="predicted"/>
<reference evidence="2 3" key="1">
    <citation type="submission" date="2008-11" db="EMBL/GenBank/DDBJ databases">
        <title>Draft genome sequence of Bacteroides pectinophilus (ATCC 43243).</title>
        <authorList>
            <person name="Sudarsanam P."/>
            <person name="Ley R."/>
            <person name="Guruge J."/>
            <person name="Turnbaugh P.J."/>
            <person name="Mahowald M."/>
            <person name="Liep D."/>
            <person name="Gordon J."/>
        </authorList>
    </citation>
    <scope>NUCLEOTIDE SEQUENCE [LARGE SCALE GENOMIC DNA]</scope>
    <source>
        <strain evidence="2 3">ATCC 43243</strain>
    </source>
</reference>
<comment type="caution">
    <text evidence="2">The sequence shown here is derived from an EMBL/GenBank/DDBJ whole genome shotgun (WGS) entry which is preliminary data.</text>
</comment>
<name>B7APP3_9FIRM</name>
<evidence type="ECO:0000313" key="3">
    <source>
        <dbReference type="Proteomes" id="UP000003136"/>
    </source>
</evidence>
<dbReference type="InterPro" id="IPR014940">
    <property type="entry name" value="BAAT_C"/>
</dbReference>
<reference evidence="2 3" key="2">
    <citation type="submission" date="2008-11" db="EMBL/GenBank/DDBJ databases">
        <authorList>
            <person name="Fulton L."/>
            <person name="Clifton S."/>
            <person name="Fulton B."/>
            <person name="Xu J."/>
            <person name="Minx P."/>
            <person name="Pepin K.H."/>
            <person name="Johnson M."/>
            <person name="Bhonagiri V."/>
            <person name="Nash W.E."/>
            <person name="Mardis E.R."/>
            <person name="Wilson R.K."/>
        </authorList>
    </citation>
    <scope>NUCLEOTIDE SEQUENCE [LARGE SCALE GENOMIC DNA]</scope>
    <source>
        <strain evidence="2 3">ATCC 43243</strain>
    </source>
</reference>
<evidence type="ECO:0000259" key="1">
    <source>
        <dbReference type="Pfam" id="PF08840"/>
    </source>
</evidence>
<dbReference type="EMBL" id="ABVQ01000034">
    <property type="protein sequence ID" value="EEC58517.1"/>
    <property type="molecule type" value="Genomic_DNA"/>
</dbReference>
<dbReference type="eggNOG" id="COG1073">
    <property type="taxonomic scope" value="Bacteria"/>
</dbReference>
<dbReference type="Pfam" id="PF08840">
    <property type="entry name" value="BAAT_C"/>
    <property type="match status" value="1"/>
</dbReference>
<keyword evidence="3" id="KW-1185">Reference proteome</keyword>
<accession>B7APP3</accession>
<dbReference type="HOGENOM" id="CLU_126423_0_0_9"/>
<dbReference type="Gene3D" id="3.40.50.1820">
    <property type="entry name" value="alpha/beta hydrolase"/>
    <property type="match status" value="1"/>
</dbReference>
<feature type="domain" description="BAAT/Acyl-CoA thioester hydrolase C-terminal" evidence="1">
    <location>
        <begin position="57"/>
        <end position="130"/>
    </location>
</feature>
<dbReference type="InterPro" id="IPR029058">
    <property type="entry name" value="AB_hydrolase_fold"/>
</dbReference>
<dbReference type="STRING" id="483218.BACPEC_00649"/>
<organism evidence="2 3">
    <name type="scientific">[Bacteroides] pectinophilus ATCC 43243</name>
    <dbReference type="NCBI Taxonomy" id="483218"/>
    <lineage>
        <taxon>Bacteria</taxon>
        <taxon>Bacillati</taxon>
        <taxon>Bacillota</taxon>
        <taxon>Clostridia</taxon>
        <taxon>Eubacteriales</taxon>
    </lineage>
</organism>
<sequence>MQGKKDGCKEWPIEGESLFSYKGEPLPYMPFCYKHPDYWHVIEKETKRTGDMINSRKLFDDSETAHPITEEEMIKIEKIHGTLLLIGAEDDVLWDTAKYIRRMELRMKDHPHTCRLESVIYEHGTHFVFPESMLKTMLPIGSGIFMKLAFQAARKYPKECQTARLDIDQRVKNAVAEWKSAEK</sequence>